<evidence type="ECO:0000256" key="4">
    <source>
        <dbReference type="ARBA" id="ARBA00022692"/>
    </source>
</evidence>
<keyword evidence="4 8" id="KW-0812">Transmembrane</keyword>
<dbReference type="InterPro" id="IPR050277">
    <property type="entry name" value="Sodium:Solute_Symporter"/>
</dbReference>
<feature type="transmembrane region" description="Helical" evidence="8">
    <location>
        <begin position="6"/>
        <end position="28"/>
    </location>
</feature>
<keyword evidence="5 8" id="KW-1133">Transmembrane helix</keyword>
<dbReference type="Gene3D" id="1.20.1730.10">
    <property type="entry name" value="Sodium/glucose cotransporter"/>
    <property type="match status" value="1"/>
</dbReference>
<organism evidence="9 10">
    <name type="scientific">Komagataella phaffii (strain GS115 / ATCC 20864)</name>
    <name type="common">Yeast</name>
    <name type="synonym">Pichia pastoris</name>
    <dbReference type="NCBI Taxonomy" id="644223"/>
    <lineage>
        <taxon>Eukaryota</taxon>
        <taxon>Fungi</taxon>
        <taxon>Dikarya</taxon>
        <taxon>Ascomycota</taxon>
        <taxon>Saccharomycotina</taxon>
        <taxon>Pichiomycetes</taxon>
        <taxon>Pichiales</taxon>
        <taxon>Pichiaceae</taxon>
        <taxon>Komagataella</taxon>
    </lineage>
</organism>
<keyword evidence="6 8" id="KW-0472">Membrane</keyword>
<feature type="transmembrane region" description="Helical" evidence="8">
    <location>
        <begin position="453"/>
        <end position="477"/>
    </location>
</feature>
<name>C4QZL5_KOMPG</name>
<dbReference type="InterPro" id="IPR038377">
    <property type="entry name" value="Na/Glc_symporter_sf"/>
</dbReference>
<dbReference type="AlphaFoldDB" id="C4QZL5"/>
<dbReference type="OMA" id="NIWYIRA"/>
<dbReference type="OrthoDB" id="6132759at2759"/>
<evidence type="ECO:0000256" key="2">
    <source>
        <dbReference type="ARBA" id="ARBA00006434"/>
    </source>
</evidence>
<feature type="transmembrane region" description="Helical" evidence="8">
    <location>
        <begin position="351"/>
        <end position="372"/>
    </location>
</feature>
<evidence type="ECO:0000313" key="9">
    <source>
        <dbReference type="EMBL" id="CAY68689.1"/>
    </source>
</evidence>
<dbReference type="STRING" id="644223.C4QZL5"/>
<feature type="transmembrane region" description="Helical" evidence="8">
    <location>
        <begin position="298"/>
        <end position="323"/>
    </location>
</feature>
<feature type="transmembrane region" description="Helical" evidence="8">
    <location>
        <begin position="158"/>
        <end position="179"/>
    </location>
</feature>
<dbReference type="PROSITE" id="PS50283">
    <property type="entry name" value="NA_SOLUT_SYMP_3"/>
    <property type="match status" value="1"/>
</dbReference>
<feature type="transmembrane region" description="Helical" evidence="8">
    <location>
        <begin position="119"/>
        <end position="138"/>
    </location>
</feature>
<feature type="transmembrane region" description="Helical" evidence="8">
    <location>
        <begin position="260"/>
        <end position="286"/>
    </location>
</feature>
<feature type="transmembrane region" description="Helical" evidence="8">
    <location>
        <begin position="48"/>
        <end position="65"/>
    </location>
</feature>
<feature type="region of interest" description="Disordered" evidence="7">
    <location>
        <begin position="516"/>
        <end position="539"/>
    </location>
</feature>
<comment type="subcellular location">
    <subcellularLocation>
        <location evidence="1">Membrane</location>
        <topology evidence="1">Multi-pass membrane protein</topology>
    </subcellularLocation>
</comment>
<dbReference type="RefSeq" id="XP_002490969.1">
    <property type="nucleotide sequence ID" value="XM_002490924.1"/>
</dbReference>
<feature type="compositionally biased region" description="Basic and acidic residues" evidence="7">
    <location>
        <begin position="523"/>
        <end position="539"/>
    </location>
</feature>
<sequence>MTLSSQASNAIIYVTYGLTLIFCVGLAWYHNDKSKFLSSNQTKTGIPLALNFIASAMGCGILTTYTQVANLAGIHGLMTYTIVGALPIFFFSFWGPLIRRKCPEGFVLTEWTFQRFGSVTGYYLSLATILTMFLFMVAELSAIKFAVEALTGLDGLPVVIVECIVTTIYTSIGGFQVSFSTDNYQACVVLVLAVIGVIGFALNVNIDPELKRETESYLLGANKLGWQLLYILFIAIATCDCFISGFWLRTFAAKTNKDLMIGTGIASIVAMTICTLVGLPGIFGVWTGDVVIGSPEGYLSFFIMVSTMGNWMIGLILIFSIVLSTCTFDSLQSGLTSTIVNDFGRGRMPLWAARVITILVMVPSIVVAVKVADDVLKIYFIADLISSSVIPSLFIGLSTRFYFWSGWEVVGGGFAGLFFVWVFGTVYYGDAAEGGKLLLIWNGIYDSEDWGPFGAFVVAPGVSLVGGLIICGVRLAVLKVYSNIKGTPFTALDRPEKLGFGGVAIGDSSDIEEVYEETLNESQSKKSTDYVKEEDNFRA</sequence>
<dbReference type="eggNOG" id="ENOG502QU2F">
    <property type="taxonomic scope" value="Eukaryota"/>
</dbReference>
<dbReference type="GO" id="GO:0005886">
    <property type="term" value="C:plasma membrane"/>
    <property type="evidence" value="ECO:0007669"/>
    <property type="project" value="TreeGrafter"/>
</dbReference>
<dbReference type="InParanoid" id="C4QZL5"/>
<dbReference type="PANTHER" id="PTHR48086:SF10">
    <property type="entry name" value="AGR155CP"/>
    <property type="match status" value="1"/>
</dbReference>
<feature type="transmembrane region" description="Helical" evidence="8">
    <location>
        <begin position="186"/>
        <end position="206"/>
    </location>
</feature>
<protein>
    <recommendedName>
        <fullName evidence="11">Urea transport protein</fullName>
    </recommendedName>
</protein>
<dbReference type="GO" id="GO:0015606">
    <property type="term" value="F:spermidine transmembrane transporter activity"/>
    <property type="evidence" value="ECO:0007669"/>
    <property type="project" value="TreeGrafter"/>
</dbReference>
<evidence type="ECO:0000256" key="6">
    <source>
        <dbReference type="ARBA" id="ARBA00023136"/>
    </source>
</evidence>
<accession>C4QZL5</accession>
<reference evidence="9 10" key="1">
    <citation type="journal article" date="2009" name="Nat. Biotechnol.">
        <title>Genome sequence of the recombinant protein production host Pichia pastoris.</title>
        <authorList>
            <person name="De Schutter K."/>
            <person name="Lin Y.C."/>
            <person name="Tiels P."/>
            <person name="Van Hecke A."/>
            <person name="Glinka S."/>
            <person name="Weber-Lehmann J."/>
            <person name="Rouze P."/>
            <person name="Van de Peer Y."/>
            <person name="Callewaert N."/>
        </authorList>
    </citation>
    <scope>NUCLEOTIDE SEQUENCE [LARGE SCALE GENOMIC DNA]</scope>
    <source>
        <strain evidence="10">GS115 / ATCC 20864</strain>
    </source>
</reference>
<dbReference type="Proteomes" id="UP000000314">
    <property type="component" value="Chromosome 2"/>
</dbReference>
<dbReference type="HOGENOM" id="CLU_023225_0_0_1"/>
<feature type="transmembrane region" description="Helical" evidence="8">
    <location>
        <begin position="226"/>
        <end position="248"/>
    </location>
</feature>
<evidence type="ECO:0000256" key="7">
    <source>
        <dbReference type="SAM" id="MobiDB-lite"/>
    </source>
</evidence>
<dbReference type="GeneID" id="8198484"/>
<evidence type="ECO:0000256" key="3">
    <source>
        <dbReference type="ARBA" id="ARBA00022448"/>
    </source>
</evidence>
<dbReference type="PANTHER" id="PTHR48086">
    <property type="entry name" value="SODIUM/PROLINE SYMPORTER-RELATED"/>
    <property type="match status" value="1"/>
</dbReference>
<dbReference type="KEGG" id="ppa:PAS_chr2-1_0088"/>
<dbReference type="InterPro" id="IPR001734">
    <property type="entry name" value="Na/solute_symporter"/>
</dbReference>
<keyword evidence="3" id="KW-0813">Transport</keyword>
<gene>
    <name evidence="9" type="ordered locus">PAS_chr2-1_0088</name>
</gene>
<dbReference type="EMBL" id="FN392320">
    <property type="protein sequence ID" value="CAY68689.1"/>
    <property type="molecule type" value="Genomic_DNA"/>
</dbReference>
<feature type="transmembrane region" description="Helical" evidence="8">
    <location>
        <begin position="378"/>
        <end position="397"/>
    </location>
</feature>
<evidence type="ECO:0000313" key="10">
    <source>
        <dbReference type="Proteomes" id="UP000000314"/>
    </source>
</evidence>
<evidence type="ECO:0000256" key="1">
    <source>
        <dbReference type="ARBA" id="ARBA00004141"/>
    </source>
</evidence>
<comment type="similarity">
    <text evidence="2">Belongs to the sodium:solute symporter (SSF) (TC 2.A.21) family.</text>
</comment>
<evidence type="ECO:0000256" key="5">
    <source>
        <dbReference type="ARBA" id="ARBA00022989"/>
    </source>
</evidence>
<evidence type="ECO:0000256" key="8">
    <source>
        <dbReference type="SAM" id="Phobius"/>
    </source>
</evidence>
<feature type="transmembrane region" description="Helical" evidence="8">
    <location>
        <begin position="77"/>
        <end position="98"/>
    </location>
</feature>
<proteinExistence type="inferred from homology"/>
<keyword evidence="10" id="KW-1185">Reference proteome</keyword>
<feature type="transmembrane region" description="Helical" evidence="8">
    <location>
        <begin position="409"/>
        <end position="429"/>
    </location>
</feature>
<evidence type="ECO:0008006" key="11">
    <source>
        <dbReference type="Google" id="ProtNLM"/>
    </source>
</evidence>